<dbReference type="RefSeq" id="XP_062645171.1">
    <property type="nucleotide sequence ID" value="XM_062791380.1"/>
</dbReference>
<reference evidence="1" key="1">
    <citation type="journal article" date="2023" name="Mol. Phylogenet. Evol.">
        <title>Genome-scale phylogeny and comparative genomics of the fungal order Sordariales.</title>
        <authorList>
            <person name="Hensen N."/>
            <person name="Bonometti L."/>
            <person name="Westerberg I."/>
            <person name="Brannstrom I.O."/>
            <person name="Guillou S."/>
            <person name="Cros-Aarteil S."/>
            <person name="Calhoun S."/>
            <person name="Haridas S."/>
            <person name="Kuo A."/>
            <person name="Mondo S."/>
            <person name="Pangilinan J."/>
            <person name="Riley R."/>
            <person name="LaButti K."/>
            <person name="Andreopoulos B."/>
            <person name="Lipzen A."/>
            <person name="Chen C."/>
            <person name="Yan M."/>
            <person name="Daum C."/>
            <person name="Ng V."/>
            <person name="Clum A."/>
            <person name="Steindorff A."/>
            <person name="Ohm R.A."/>
            <person name="Martin F."/>
            <person name="Silar P."/>
            <person name="Natvig D.O."/>
            <person name="Lalanne C."/>
            <person name="Gautier V."/>
            <person name="Ament-Velasquez S.L."/>
            <person name="Kruys A."/>
            <person name="Hutchinson M.I."/>
            <person name="Powell A.J."/>
            <person name="Barry K."/>
            <person name="Miller A.N."/>
            <person name="Grigoriev I.V."/>
            <person name="Debuchy R."/>
            <person name="Gladieux P."/>
            <person name="Hiltunen Thoren M."/>
            <person name="Johannesson H."/>
        </authorList>
    </citation>
    <scope>NUCLEOTIDE SEQUENCE</scope>
    <source>
        <strain evidence="1">CBS 731.68</strain>
    </source>
</reference>
<dbReference type="AlphaFoldDB" id="A0AAN6Z0V3"/>
<dbReference type="GeneID" id="87828149"/>
<gene>
    <name evidence="1" type="ORF">N657DRAFT_635965</name>
</gene>
<keyword evidence="2" id="KW-1185">Reference proteome</keyword>
<accession>A0AAN6Z0V3</accession>
<name>A0AAN6Z0V3_9PEZI</name>
<protein>
    <submittedName>
        <fullName evidence="1">Uncharacterized protein</fullName>
    </submittedName>
</protein>
<evidence type="ECO:0000313" key="1">
    <source>
        <dbReference type="EMBL" id="KAK4121400.1"/>
    </source>
</evidence>
<proteinExistence type="predicted"/>
<comment type="caution">
    <text evidence="1">The sequence shown here is derived from an EMBL/GenBank/DDBJ whole genome shotgun (WGS) entry which is preliminary data.</text>
</comment>
<reference evidence="1" key="2">
    <citation type="submission" date="2023-05" db="EMBL/GenBank/DDBJ databases">
        <authorList>
            <consortium name="Lawrence Berkeley National Laboratory"/>
            <person name="Steindorff A."/>
            <person name="Hensen N."/>
            <person name="Bonometti L."/>
            <person name="Westerberg I."/>
            <person name="Brannstrom I.O."/>
            <person name="Guillou S."/>
            <person name="Cros-Aarteil S."/>
            <person name="Calhoun S."/>
            <person name="Haridas S."/>
            <person name="Kuo A."/>
            <person name="Mondo S."/>
            <person name="Pangilinan J."/>
            <person name="Riley R."/>
            <person name="Labutti K."/>
            <person name="Andreopoulos B."/>
            <person name="Lipzen A."/>
            <person name="Chen C."/>
            <person name="Yanf M."/>
            <person name="Daum C."/>
            <person name="Ng V."/>
            <person name="Clum A."/>
            <person name="Ohm R."/>
            <person name="Martin F."/>
            <person name="Silar P."/>
            <person name="Natvig D."/>
            <person name="Lalanne C."/>
            <person name="Gautier V."/>
            <person name="Ament-Velasquez S.L."/>
            <person name="Kruys A."/>
            <person name="Hutchinson M.I."/>
            <person name="Powell A.J."/>
            <person name="Barry K."/>
            <person name="Miller A.N."/>
            <person name="Grigoriev I.V."/>
            <person name="Debuchy R."/>
            <person name="Gladieux P."/>
            <person name="Thoren M.H."/>
            <person name="Johannesson H."/>
        </authorList>
    </citation>
    <scope>NUCLEOTIDE SEQUENCE</scope>
    <source>
        <strain evidence="1">CBS 731.68</strain>
    </source>
</reference>
<dbReference type="EMBL" id="MU853234">
    <property type="protein sequence ID" value="KAK4121400.1"/>
    <property type="molecule type" value="Genomic_DNA"/>
</dbReference>
<sequence>MYLLILIGRHWPFVAANEHFPAFGKESNPTCGYPHALPRSVGKLPTDTRTRPLEAASGLIEVASYNPISQTAPVSHAYHTPPFVPNTSTDEASIAMNDAGGFLISMAMPSCARQPEAHCRKEDCASNAGSLVPRFPREKVCHLQRGNHSPHWLLTRPTGAGGAAGMATTTLSGGADAVTRAQRRVAAAGSPKIRFPDIH</sequence>
<dbReference type="Proteomes" id="UP001302602">
    <property type="component" value="Unassembled WGS sequence"/>
</dbReference>
<organism evidence="1 2">
    <name type="scientific">Parathielavia appendiculata</name>
    <dbReference type="NCBI Taxonomy" id="2587402"/>
    <lineage>
        <taxon>Eukaryota</taxon>
        <taxon>Fungi</taxon>
        <taxon>Dikarya</taxon>
        <taxon>Ascomycota</taxon>
        <taxon>Pezizomycotina</taxon>
        <taxon>Sordariomycetes</taxon>
        <taxon>Sordariomycetidae</taxon>
        <taxon>Sordariales</taxon>
        <taxon>Chaetomiaceae</taxon>
        <taxon>Parathielavia</taxon>
    </lineage>
</organism>
<evidence type="ECO:0000313" key="2">
    <source>
        <dbReference type="Proteomes" id="UP001302602"/>
    </source>
</evidence>